<dbReference type="Proteomes" id="UP001210380">
    <property type="component" value="Unassembled WGS sequence"/>
</dbReference>
<dbReference type="InterPro" id="IPR008201">
    <property type="entry name" value="HepT-like"/>
</dbReference>
<evidence type="ECO:0000313" key="7">
    <source>
        <dbReference type="Proteomes" id="UP001210380"/>
    </source>
</evidence>
<dbReference type="Pfam" id="PF01934">
    <property type="entry name" value="HepT-like"/>
    <property type="match status" value="1"/>
</dbReference>
<keyword evidence="1" id="KW-0597">Phosphoprotein</keyword>
<keyword evidence="4" id="KW-0547">Nucleotide-binding</keyword>
<evidence type="ECO:0000256" key="2">
    <source>
        <dbReference type="ARBA" id="ARBA00022649"/>
    </source>
</evidence>
<evidence type="ECO:0000256" key="1">
    <source>
        <dbReference type="ARBA" id="ARBA00022553"/>
    </source>
</evidence>
<dbReference type="PANTHER" id="PTHR34139">
    <property type="entry name" value="UPF0331 PROTEIN MJ0127"/>
    <property type="match status" value="1"/>
</dbReference>
<dbReference type="PANTHER" id="PTHR34139:SF1">
    <property type="entry name" value="RNASE MJ1380-RELATED"/>
    <property type="match status" value="1"/>
</dbReference>
<name>A0ABT4VB29_9PSEU</name>
<accession>A0ABT4VB29</accession>
<evidence type="ECO:0000256" key="4">
    <source>
        <dbReference type="ARBA" id="ARBA00022741"/>
    </source>
</evidence>
<keyword evidence="3" id="KW-0540">Nuclease</keyword>
<protein>
    <submittedName>
        <fullName evidence="6">DUF86 domain-containing protein</fullName>
    </submittedName>
</protein>
<dbReference type="RefSeq" id="WP_270954508.1">
    <property type="nucleotide sequence ID" value="NZ_JAQGLA010000153.1"/>
</dbReference>
<dbReference type="InterPro" id="IPR051813">
    <property type="entry name" value="HepT_RNase_toxin"/>
</dbReference>
<keyword evidence="2" id="KW-1277">Toxin-antitoxin system</keyword>
<dbReference type="EMBL" id="JAQGLA010000153">
    <property type="protein sequence ID" value="MDA3631160.1"/>
    <property type="molecule type" value="Genomic_DNA"/>
</dbReference>
<proteinExistence type="predicted"/>
<keyword evidence="5" id="KW-0378">Hydrolase</keyword>
<sequence>MKRQTPERLQDMLDFAEKIQHRTPRDRKAFEADEVLQTALLHWIENLGEAANGVDREIQRKHPGVPWRQMIAMRNRITHGYFDLDLNTVWNVVDREIPKLLPQIRAILASVEGE</sequence>
<evidence type="ECO:0000256" key="3">
    <source>
        <dbReference type="ARBA" id="ARBA00022722"/>
    </source>
</evidence>
<keyword evidence="7" id="KW-1185">Reference proteome</keyword>
<gene>
    <name evidence="6" type="ORF">OU415_37440</name>
</gene>
<comment type="caution">
    <text evidence="6">The sequence shown here is derived from an EMBL/GenBank/DDBJ whole genome shotgun (WGS) entry which is preliminary data.</text>
</comment>
<evidence type="ECO:0000313" key="6">
    <source>
        <dbReference type="EMBL" id="MDA3631160.1"/>
    </source>
</evidence>
<evidence type="ECO:0000256" key="5">
    <source>
        <dbReference type="ARBA" id="ARBA00022801"/>
    </source>
</evidence>
<reference evidence="6 7" key="1">
    <citation type="submission" date="2022-11" db="EMBL/GenBank/DDBJ databases">
        <title>Draft genome sequence of Saccharopolyspora sp. WRP15-2 isolated from rhizosphere soils of wild rice in Thailand.</title>
        <authorList>
            <person name="Duangmal K."/>
            <person name="Kammanee S."/>
            <person name="Muangham S."/>
        </authorList>
    </citation>
    <scope>NUCLEOTIDE SEQUENCE [LARGE SCALE GENOMIC DNA]</scope>
    <source>
        <strain evidence="6 7">WRP15-2</strain>
    </source>
</reference>
<organism evidence="6 7">
    <name type="scientific">Saccharopolyspora oryzae</name>
    <dbReference type="NCBI Taxonomy" id="2997343"/>
    <lineage>
        <taxon>Bacteria</taxon>
        <taxon>Bacillati</taxon>
        <taxon>Actinomycetota</taxon>
        <taxon>Actinomycetes</taxon>
        <taxon>Pseudonocardiales</taxon>
        <taxon>Pseudonocardiaceae</taxon>
        <taxon>Saccharopolyspora</taxon>
    </lineage>
</organism>